<dbReference type="PANTHER" id="PTHR33710:SF62">
    <property type="entry name" value="DUF4283 DOMAIN PROTEIN"/>
    <property type="match status" value="1"/>
</dbReference>
<accession>A0ABD3AQJ6</accession>
<organism evidence="1 2">
    <name type="scientific">Cinchona calisaya</name>
    <dbReference type="NCBI Taxonomy" id="153742"/>
    <lineage>
        <taxon>Eukaryota</taxon>
        <taxon>Viridiplantae</taxon>
        <taxon>Streptophyta</taxon>
        <taxon>Embryophyta</taxon>
        <taxon>Tracheophyta</taxon>
        <taxon>Spermatophyta</taxon>
        <taxon>Magnoliopsida</taxon>
        <taxon>eudicotyledons</taxon>
        <taxon>Gunneridae</taxon>
        <taxon>Pentapetalae</taxon>
        <taxon>asterids</taxon>
        <taxon>lamiids</taxon>
        <taxon>Gentianales</taxon>
        <taxon>Rubiaceae</taxon>
        <taxon>Cinchonoideae</taxon>
        <taxon>Cinchoneae</taxon>
        <taxon>Cinchona</taxon>
    </lineage>
</organism>
<evidence type="ECO:0000313" key="2">
    <source>
        <dbReference type="Proteomes" id="UP001630127"/>
    </source>
</evidence>
<keyword evidence="2" id="KW-1185">Reference proteome</keyword>
<comment type="caution">
    <text evidence="1">The sequence shown here is derived from an EMBL/GenBank/DDBJ whole genome shotgun (WGS) entry which is preliminary data.</text>
</comment>
<evidence type="ECO:0000313" key="1">
    <source>
        <dbReference type="EMBL" id="KAL3533440.1"/>
    </source>
</evidence>
<dbReference type="EMBL" id="JBJUIK010000003">
    <property type="protein sequence ID" value="KAL3533440.1"/>
    <property type="molecule type" value="Genomic_DNA"/>
</dbReference>
<dbReference type="AlphaFoldDB" id="A0ABD3AQJ6"/>
<reference evidence="1 2" key="1">
    <citation type="submission" date="2024-11" db="EMBL/GenBank/DDBJ databases">
        <title>A near-complete genome assembly of Cinchona calisaya.</title>
        <authorList>
            <person name="Lian D.C."/>
            <person name="Zhao X.W."/>
            <person name="Wei L."/>
        </authorList>
    </citation>
    <scope>NUCLEOTIDE SEQUENCE [LARGE SCALE GENOMIC DNA]</scope>
    <source>
        <tissue evidence="1">Nenye</tissue>
    </source>
</reference>
<sequence>MHRRFNEVLYSEEFDGKMPCPPPPPQWQMNYFQTALSNCDLFDLGFSGNKFMWCYSRRDTNSTRARLDRACASASWSPLFPTSELVHLLSQRSDHLSILLRIREQILVQHPCCSKPFRFEAMWVKSEDWEEIIRDSWESSSSREEKYRASIQTRQLLSW</sequence>
<dbReference type="InterPro" id="IPR036691">
    <property type="entry name" value="Endo/exonu/phosph_ase_sf"/>
</dbReference>
<proteinExistence type="predicted"/>
<dbReference type="SUPFAM" id="SSF56219">
    <property type="entry name" value="DNase I-like"/>
    <property type="match status" value="1"/>
</dbReference>
<dbReference type="PANTHER" id="PTHR33710">
    <property type="entry name" value="BNAC02G09200D PROTEIN"/>
    <property type="match status" value="1"/>
</dbReference>
<gene>
    <name evidence="1" type="ORF">ACH5RR_006961</name>
</gene>
<dbReference type="Proteomes" id="UP001630127">
    <property type="component" value="Unassembled WGS sequence"/>
</dbReference>
<protein>
    <submittedName>
        <fullName evidence="1">Uncharacterized protein</fullName>
    </submittedName>
</protein>
<name>A0ABD3AQJ6_9GENT</name>